<dbReference type="InterPro" id="IPR020084">
    <property type="entry name" value="NUDIX_hydrolase_CS"/>
</dbReference>
<dbReference type="NCBIfam" id="NF001936">
    <property type="entry name" value="PRK00714.1-3"/>
    <property type="match status" value="1"/>
</dbReference>
<dbReference type="PROSITE" id="PS51462">
    <property type="entry name" value="NUDIX"/>
    <property type="match status" value="1"/>
</dbReference>
<dbReference type="Pfam" id="PF00293">
    <property type="entry name" value="NUDIX"/>
    <property type="match status" value="1"/>
</dbReference>
<dbReference type="InterPro" id="IPR020476">
    <property type="entry name" value="Nudix_hydrolase"/>
</dbReference>
<protein>
    <submittedName>
        <fullName evidence="5">RNA pyrophosphohydrolase</fullName>
        <ecNumber evidence="5">3.6.1.-</ecNumber>
    </submittedName>
</protein>
<dbReference type="Gene3D" id="3.90.79.10">
    <property type="entry name" value="Nucleoside Triphosphate Pyrophosphohydrolase"/>
    <property type="match status" value="1"/>
</dbReference>
<dbReference type="InterPro" id="IPR022927">
    <property type="entry name" value="RppH"/>
</dbReference>
<dbReference type="GO" id="GO:0034432">
    <property type="term" value="F:bis(5'-adenosyl)-pentaphosphatase activity"/>
    <property type="evidence" value="ECO:0007669"/>
    <property type="project" value="TreeGrafter"/>
</dbReference>
<evidence type="ECO:0000256" key="3">
    <source>
        <dbReference type="RuleBase" id="RU003476"/>
    </source>
</evidence>
<dbReference type="NCBIfam" id="NF001938">
    <property type="entry name" value="PRK00714.1-5"/>
    <property type="match status" value="1"/>
</dbReference>
<dbReference type="EC" id="3.6.1.-" evidence="5"/>
<dbReference type="AlphaFoldDB" id="A0A7M1LEG8"/>
<proteinExistence type="inferred from homology"/>
<sequence length="156" mass="18151">MEAKNYRPNVAAVILSSKYPFECRVMVAKRTDVKDAWQFPQGGIDEGETPLIALFRELKEEIGTNKIKIIAEYPEWISYDYPAEVIAKKKPKFDGQMQRYFLVRIDDEKSIDLDVKDPEFCAYKFVSIDEAIDSITPFKKDVYVRVLGYFKEKGFI</sequence>
<evidence type="ECO:0000313" key="6">
    <source>
        <dbReference type="Proteomes" id="UP000594749"/>
    </source>
</evidence>
<gene>
    <name evidence="5" type="ORF">IMC76_06970</name>
</gene>
<dbReference type="Proteomes" id="UP000594749">
    <property type="component" value="Chromosome"/>
</dbReference>
<accession>A0A7M1LEG8</accession>
<evidence type="ECO:0000256" key="2">
    <source>
        <dbReference type="ARBA" id="ARBA00022801"/>
    </source>
</evidence>
<dbReference type="InterPro" id="IPR015797">
    <property type="entry name" value="NUDIX_hydrolase-like_dom_sf"/>
</dbReference>
<feature type="domain" description="Nudix hydrolase" evidence="4">
    <location>
        <begin position="5"/>
        <end position="148"/>
    </location>
</feature>
<keyword evidence="2 3" id="KW-0378">Hydrolase</keyword>
<evidence type="ECO:0000313" key="5">
    <source>
        <dbReference type="EMBL" id="QOQ86948.1"/>
    </source>
</evidence>
<name>A0A7M1LEG8_9BACT</name>
<dbReference type="GO" id="GO:0019693">
    <property type="term" value="P:ribose phosphate metabolic process"/>
    <property type="evidence" value="ECO:0007669"/>
    <property type="project" value="TreeGrafter"/>
</dbReference>
<comment type="similarity">
    <text evidence="3">Belongs to the Nudix hydrolase family.</text>
</comment>
<dbReference type="PANTHER" id="PTHR11839">
    <property type="entry name" value="UDP/ADP-SUGAR PYROPHOSPHATASE"/>
    <property type="match status" value="1"/>
</dbReference>
<reference evidence="5 6" key="1">
    <citation type="submission" date="2020-10" db="EMBL/GenBank/DDBJ databases">
        <title>Campylobacter and Helicobacter PacBio genomes.</title>
        <authorList>
            <person name="Lane C."/>
        </authorList>
    </citation>
    <scope>NUCLEOTIDE SEQUENCE [LARGE SCALE GENOMIC DNA]</scope>
    <source>
        <strain evidence="5 6">2016D-0077</strain>
    </source>
</reference>
<dbReference type="RefSeq" id="WP_025803303.1">
    <property type="nucleotide sequence ID" value="NZ_CP053842.1"/>
</dbReference>
<dbReference type="GO" id="GO:0008893">
    <property type="term" value="F:guanosine-3',5'-bis(diphosphate) 3'-diphosphatase activity"/>
    <property type="evidence" value="ECO:0007669"/>
    <property type="project" value="TreeGrafter"/>
</dbReference>
<comment type="cofactor">
    <cofactor evidence="1">
        <name>Mn(2+)</name>
        <dbReference type="ChEBI" id="CHEBI:29035"/>
    </cofactor>
</comment>
<dbReference type="CDD" id="cd03671">
    <property type="entry name" value="NUDIX_Ap4A_hydrolase_plant_like"/>
    <property type="match status" value="1"/>
</dbReference>
<dbReference type="PROSITE" id="PS00893">
    <property type="entry name" value="NUDIX_BOX"/>
    <property type="match status" value="1"/>
</dbReference>
<organism evidence="5 6">
    <name type="scientific">Campylobacter corcagiensis</name>
    <dbReference type="NCBI Taxonomy" id="1448857"/>
    <lineage>
        <taxon>Bacteria</taxon>
        <taxon>Pseudomonadati</taxon>
        <taxon>Campylobacterota</taxon>
        <taxon>Epsilonproteobacteria</taxon>
        <taxon>Campylobacterales</taxon>
        <taxon>Campylobacteraceae</taxon>
        <taxon>Campylobacter</taxon>
    </lineage>
</organism>
<dbReference type="OrthoDB" id="9810648at2"/>
<evidence type="ECO:0000256" key="1">
    <source>
        <dbReference type="ARBA" id="ARBA00001936"/>
    </source>
</evidence>
<dbReference type="PANTHER" id="PTHR11839:SF22">
    <property type="entry name" value="NUDIX HYDROLASE 26, CHLOROPLASTIC"/>
    <property type="match status" value="1"/>
</dbReference>
<dbReference type="GO" id="GO:0006753">
    <property type="term" value="P:nucleoside phosphate metabolic process"/>
    <property type="evidence" value="ECO:0007669"/>
    <property type="project" value="TreeGrafter"/>
</dbReference>
<keyword evidence="6" id="KW-1185">Reference proteome</keyword>
<dbReference type="EMBL" id="CP063078">
    <property type="protein sequence ID" value="QOQ86948.1"/>
    <property type="molecule type" value="Genomic_DNA"/>
</dbReference>
<dbReference type="PRINTS" id="PR00502">
    <property type="entry name" value="NUDIXFAMILY"/>
</dbReference>
<dbReference type="SUPFAM" id="SSF55811">
    <property type="entry name" value="Nudix"/>
    <property type="match status" value="1"/>
</dbReference>
<evidence type="ECO:0000259" key="4">
    <source>
        <dbReference type="PROSITE" id="PS51462"/>
    </source>
</evidence>
<dbReference type="InterPro" id="IPR000086">
    <property type="entry name" value="NUDIX_hydrolase_dom"/>
</dbReference>